<evidence type="ECO:0000256" key="1">
    <source>
        <dbReference type="SAM" id="MobiDB-lite"/>
    </source>
</evidence>
<dbReference type="Proteomes" id="UP001501102">
    <property type="component" value="Unassembled WGS sequence"/>
</dbReference>
<dbReference type="EMBL" id="BAAAXZ010000093">
    <property type="protein sequence ID" value="GAA2927689.1"/>
    <property type="molecule type" value="Genomic_DNA"/>
</dbReference>
<feature type="region of interest" description="Disordered" evidence="1">
    <location>
        <begin position="1"/>
        <end position="133"/>
    </location>
</feature>
<name>A0ABP6JDY5_STRTU</name>
<evidence type="ECO:0000313" key="2">
    <source>
        <dbReference type="EMBL" id="GAA2927689.1"/>
    </source>
</evidence>
<proteinExistence type="predicted"/>
<comment type="caution">
    <text evidence="2">The sequence shown here is derived from an EMBL/GenBank/DDBJ whole genome shotgun (WGS) entry which is preliminary data.</text>
</comment>
<keyword evidence="3" id="KW-1185">Reference proteome</keyword>
<organism evidence="2 3">
    <name type="scientific">Streptomyces thioluteus</name>
    <dbReference type="NCBI Taxonomy" id="66431"/>
    <lineage>
        <taxon>Bacteria</taxon>
        <taxon>Bacillati</taxon>
        <taxon>Actinomycetota</taxon>
        <taxon>Actinomycetes</taxon>
        <taxon>Kitasatosporales</taxon>
        <taxon>Streptomycetaceae</taxon>
        <taxon>Streptomyces</taxon>
    </lineage>
</organism>
<sequence length="152" mass="15291">MKPRNAGGEAPPSQRGALPCPGQDAPTEGRSPTSPGTHRAPGTGKSGTGAEPRSTRAEREPGAQGAEPLSVARRAARPQVAKGRSPCGNGERAGRASPGPPDNAKGHPGRSRSSLPRKMGGGGCQPISSNALPLVSLTYLSTKGIESTAKTV</sequence>
<protein>
    <submittedName>
        <fullName evidence="2">Uncharacterized protein</fullName>
    </submittedName>
</protein>
<accession>A0ABP6JDY5</accession>
<gene>
    <name evidence="2" type="ORF">GCM10020221_24560</name>
</gene>
<evidence type="ECO:0000313" key="3">
    <source>
        <dbReference type="Proteomes" id="UP001501102"/>
    </source>
</evidence>
<reference evidence="3" key="1">
    <citation type="journal article" date="2019" name="Int. J. Syst. Evol. Microbiol.">
        <title>The Global Catalogue of Microorganisms (GCM) 10K type strain sequencing project: providing services to taxonomists for standard genome sequencing and annotation.</title>
        <authorList>
            <consortium name="The Broad Institute Genomics Platform"/>
            <consortium name="The Broad Institute Genome Sequencing Center for Infectious Disease"/>
            <person name="Wu L."/>
            <person name="Ma J."/>
        </authorList>
    </citation>
    <scope>NUCLEOTIDE SEQUENCE [LARGE SCALE GENOMIC DNA]</scope>
    <source>
        <strain evidence="3">JCM 4087</strain>
    </source>
</reference>